<sequence>MPRESEPWVMRGDVAAAIGDARYYLKTRKEMS</sequence>
<organism evidence="1 2">
    <name type="scientific">Geobacter sulfurreducens (strain ATCC 51573 / DSM 12127 / PCA)</name>
    <dbReference type="NCBI Taxonomy" id="243231"/>
    <lineage>
        <taxon>Bacteria</taxon>
        <taxon>Pseudomonadati</taxon>
        <taxon>Thermodesulfobacteriota</taxon>
        <taxon>Desulfuromonadia</taxon>
        <taxon>Geobacterales</taxon>
        <taxon>Geobacteraceae</taxon>
        <taxon>Geobacter</taxon>
    </lineage>
</organism>
<reference evidence="1 2" key="1">
    <citation type="journal article" date="2003" name="Science">
        <title>Genome of Geobacter sulfurreducens: metal reduction in subsurface environments.</title>
        <authorList>
            <person name="Methe B.A."/>
            <person name="Nelson K.E."/>
            <person name="Eisen J.A."/>
            <person name="Paulsen I.T."/>
            <person name="Nelson W."/>
            <person name="Heidelberg J.F."/>
            <person name="Wu D."/>
            <person name="Wu M."/>
            <person name="Ward N."/>
            <person name="Beanan M.J."/>
            <person name="Dodson R.J."/>
            <person name="Madupu R."/>
            <person name="Brinkac L.M."/>
            <person name="Daugherty S.C."/>
            <person name="DeBoy R.T."/>
            <person name="Durkin A.S."/>
            <person name="Gwinn M."/>
            <person name="Kolonay J.F."/>
            <person name="Sullivan S.A."/>
            <person name="Haft D.H."/>
            <person name="Selengut J."/>
            <person name="Davidsen T.M."/>
            <person name="Zafar N."/>
            <person name="White O."/>
            <person name="Tran B."/>
            <person name="Romero C."/>
            <person name="Forberger H.A."/>
            <person name="Weidman J."/>
            <person name="Khouri H."/>
            <person name="Feldblyum T.V."/>
            <person name="Utterback T.R."/>
            <person name="Van Aken S.E."/>
            <person name="Lovley D.R."/>
            <person name="Fraser C.M."/>
        </authorList>
    </citation>
    <scope>NUCLEOTIDE SEQUENCE [LARGE SCALE GENOMIC DNA]</scope>
    <source>
        <strain evidence="2">ATCC 51573 / DSM 12127 / PCA</strain>
    </source>
</reference>
<protein>
    <submittedName>
        <fullName evidence="1">Uncharacterized protein</fullName>
    </submittedName>
</protein>
<dbReference type="EMBL" id="AE017180">
    <property type="protein sequence ID" value="AAR36061.1"/>
    <property type="molecule type" value="Genomic_DNA"/>
</dbReference>
<keyword evidence="2" id="KW-1185">Reference proteome</keyword>
<dbReference type="InParanoid" id="Q749Q3"/>
<accession>Q749Q3</accession>
<reference evidence="1 2" key="2">
    <citation type="journal article" date="2012" name="BMC Genomics">
        <title>Comparative genomic analysis of Geobacter sulfurreducens KN400, a strain with enhanced capacity for extracellular electron transfer and electricity production.</title>
        <authorList>
            <person name="Butler J.E."/>
            <person name="Young N.D."/>
            <person name="Aklujkar M."/>
            <person name="Lovley D.R."/>
        </authorList>
    </citation>
    <scope>NUCLEOTIDE SEQUENCE [LARGE SCALE GENOMIC DNA]</scope>
    <source>
        <strain evidence="2">ATCC 51573 / DSM 12127 / PCA</strain>
    </source>
</reference>
<dbReference type="HOGENOM" id="CLU_3389643_0_0_7"/>
<dbReference type="STRING" id="243231.GSU2689"/>
<name>Q749Q3_GEOSL</name>
<proteinExistence type="predicted"/>
<evidence type="ECO:0000313" key="1">
    <source>
        <dbReference type="EMBL" id="AAR36061.1"/>
    </source>
</evidence>
<dbReference type="OrthoDB" id="9867727at2"/>
<evidence type="ECO:0000313" key="2">
    <source>
        <dbReference type="Proteomes" id="UP000000577"/>
    </source>
</evidence>
<dbReference type="KEGG" id="gsu:GSU2689"/>
<dbReference type="EnsemblBacteria" id="AAR36061">
    <property type="protein sequence ID" value="AAR36061"/>
    <property type="gene ID" value="GSU2689"/>
</dbReference>
<gene>
    <name evidence="1" type="ordered locus">GSU2689</name>
</gene>
<dbReference type="AlphaFoldDB" id="Q749Q3"/>
<dbReference type="Proteomes" id="UP000000577">
    <property type="component" value="Chromosome"/>
</dbReference>